<evidence type="ECO:0000256" key="2">
    <source>
        <dbReference type="RuleBase" id="RU369043"/>
    </source>
</evidence>
<reference evidence="4 5" key="1">
    <citation type="submission" date="2020-08" db="EMBL/GenBank/DDBJ databases">
        <title>Plant Genome Project.</title>
        <authorList>
            <person name="Zhang R.-G."/>
        </authorList>
    </citation>
    <scope>NUCLEOTIDE SEQUENCE [LARGE SCALE GENOMIC DNA]</scope>
    <source>
        <tissue evidence="4">Rhizome</tissue>
    </source>
</reference>
<dbReference type="InterPro" id="IPR002912">
    <property type="entry name" value="ACT_dom"/>
</dbReference>
<feature type="domain" description="ACT" evidence="3">
    <location>
        <begin position="124"/>
        <end position="207"/>
    </location>
</feature>
<feature type="domain" description="ACT" evidence="3">
    <location>
        <begin position="335"/>
        <end position="413"/>
    </location>
</feature>
<proteinExistence type="predicted"/>
<evidence type="ECO:0000256" key="1">
    <source>
        <dbReference type="ARBA" id="ARBA00022737"/>
    </source>
</evidence>
<dbReference type="GO" id="GO:0016597">
    <property type="term" value="F:amino acid binding"/>
    <property type="evidence" value="ECO:0007669"/>
    <property type="project" value="UniProtKB-UniRule"/>
</dbReference>
<dbReference type="Gene3D" id="3.30.70.260">
    <property type="match status" value="2"/>
</dbReference>
<evidence type="ECO:0000259" key="3">
    <source>
        <dbReference type="PROSITE" id="PS51671"/>
    </source>
</evidence>
<dbReference type="CDD" id="cd04897">
    <property type="entry name" value="ACT_ACR_3"/>
    <property type="match status" value="1"/>
</dbReference>
<organism evidence="4 5">
    <name type="scientific">Zingiber officinale</name>
    <name type="common">Ginger</name>
    <name type="synonym">Amomum zingiber</name>
    <dbReference type="NCBI Taxonomy" id="94328"/>
    <lineage>
        <taxon>Eukaryota</taxon>
        <taxon>Viridiplantae</taxon>
        <taxon>Streptophyta</taxon>
        <taxon>Embryophyta</taxon>
        <taxon>Tracheophyta</taxon>
        <taxon>Spermatophyta</taxon>
        <taxon>Magnoliopsida</taxon>
        <taxon>Liliopsida</taxon>
        <taxon>Zingiberales</taxon>
        <taxon>Zingiberaceae</taxon>
        <taxon>Zingiber</taxon>
    </lineage>
</organism>
<dbReference type="InterPro" id="IPR040217">
    <property type="entry name" value="ACR1-12"/>
</dbReference>
<keyword evidence="5" id="KW-1185">Reference proteome</keyword>
<keyword evidence="1 2" id="KW-0677">Repeat</keyword>
<dbReference type="InterPro" id="IPR045865">
    <property type="entry name" value="ACT-like_dom_sf"/>
</dbReference>
<sequence>MEHQDEYQKLVSMMSSPRRVTCTLNFDTLVEIDNTVSSTATVVSVNNARNSVKLLDTVRVLTDLNLSIQKGYISFDGCWFLDVFHVTDERGHKILDPVLLSHIEHSIVVGEISSTEEGATGLMALELTGVDRPGLLSEVCGVLRDLKCNVVEAKMWTHNARIACLVFVNDHHSGLIPTALADRHPCILTRLRKVLSGSAAKATVVSSSPTLAHSDRRLHQLMFRDRCDEEASSSSSSSQSKLSVSVQRLAEHGYSVVNVQCPDRPKLLFDVVCTLTDMDYVVFHGKFGVDADRAFQEFYIRRMDGSMLSSETERQRVIHCVQAAIERRASEGVVRLALRMPDRRGLLAEVTRVFRENGLMIRSVEIATKNGEANDEFCVTDISGRLPDSGTVNAVIDLIGEGHLIKLTEQSRS</sequence>
<comment type="function">
    <text evidence="2">Binds amino acids.</text>
</comment>
<dbReference type="Proteomes" id="UP000734854">
    <property type="component" value="Unassembled WGS sequence"/>
</dbReference>
<name>A0A8J5EV45_ZINOF</name>
<comment type="caution">
    <text evidence="4">The sequence shown here is derived from an EMBL/GenBank/DDBJ whole genome shotgun (WGS) entry which is preliminary data.</text>
</comment>
<dbReference type="SUPFAM" id="SSF55021">
    <property type="entry name" value="ACT-like"/>
    <property type="match status" value="2"/>
</dbReference>
<accession>A0A8J5EV45</accession>
<dbReference type="PANTHER" id="PTHR31096">
    <property type="entry name" value="ACT DOMAIN-CONTAINING PROTEIN ACR4-RELATED"/>
    <property type="match status" value="1"/>
</dbReference>
<dbReference type="Pfam" id="PF13740">
    <property type="entry name" value="ACT_6"/>
    <property type="match status" value="1"/>
</dbReference>
<dbReference type="EMBL" id="JACMSC010000018">
    <property type="protein sequence ID" value="KAG6474816.1"/>
    <property type="molecule type" value="Genomic_DNA"/>
</dbReference>
<dbReference type="PROSITE" id="PS51671">
    <property type="entry name" value="ACT"/>
    <property type="match status" value="2"/>
</dbReference>
<evidence type="ECO:0000313" key="5">
    <source>
        <dbReference type="Proteomes" id="UP000734854"/>
    </source>
</evidence>
<protein>
    <recommendedName>
        <fullName evidence="2">ACT domain-containing protein ACR</fullName>
    </recommendedName>
    <alternativeName>
        <fullName evidence="2">Protein ACT DOMAIN REPEATS</fullName>
    </alternativeName>
</protein>
<dbReference type="PANTHER" id="PTHR31096:SF6">
    <property type="entry name" value="ACT DOMAIN-CONTAINING PROTEIN ACR8"/>
    <property type="match status" value="1"/>
</dbReference>
<evidence type="ECO:0000313" key="4">
    <source>
        <dbReference type="EMBL" id="KAG6474816.1"/>
    </source>
</evidence>
<gene>
    <name evidence="4" type="ORF">ZIOFF_064031</name>
</gene>
<dbReference type="AlphaFoldDB" id="A0A8J5EV45"/>